<protein>
    <submittedName>
        <fullName evidence="2">Virilizer-like protein</fullName>
    </submittedName>
</protein>
<dbReference type="GO" id="GO:0036396">
    <property type="term" value="C:RNA N6-methyladenosine methyltransferase complex"/>
    <property type="evidence" value="ECO:0007669"/>
    <property type="project" value="TreeGrafter"/>
</dbReference>
<dbReference type="STRING" id="84645.A0A498NB85"/>
<dbReference type="AlphaFoldDB" id="A0A498NB85"/>
<organism evidence="2 3">
    <name type="scientific">Labeo rohita</name>
    <name type="common">Indian major carp</name>
    <name type="synonym">Cyprinus rohita</name>
    <dbReference type="NCBI Taxonomy" id="84645"/>
    <lineage>
        <taxon>Eukaryota</taxon>
        <taxon>Metazoa</taxon>
        <taxon>Chordata</taxon>
        <taxon>Craniata</taxon>
        <taxon>Vertebrata</taxon>
        <taxon>Euteleostomi</taxon>
        <taxon>Actinopterygii</taxon>
        <taxon>Neopterygii</taxon>
        <taxon>Teleostei</taxon>
        <taxon>Ostariophysi</taxon>
        <taxon>Cypriniformes</taxon>
        <taxon>Cyprinidae</taxon>
        <taxon>Labeoninae</taxon>
        <taxon>Labeonini</taxon>
        <taxon>Labeo</taxon>
    </lineage>
</organism>
<feature type="region of interest" description="Disordered" evidence="1">
    <location>
        <begin position="558"/>
        <end position="579"/>
    </location>
</feature>
<accession>A0A498NB85</accession>
<dbReference type="PANTHER" id="PTHR23185">
    <property type="entry name" value="PROTEIN VIRILIZER HOMOLOG"/>
    <property type="match status" value="1"/>
</dbReference>
<gene>
    <name evidence="2" type="ORF">ROHU_005007</name>
</gene>
<feature type="region of interest" description="Disordered" evidence="1">
    <location>
        <begin position="741"/>
        <end position="760"/>
    </location>
</feature>
<reference evidence="2 3" key="1">
    <citation type="submission" date="2018-03" db="EMBL/GenBank/DDBJ databases">
        <title>Draft genome sequence of Rohu Carp (Labeo rohita).</title>
        <authorList>
            <person name="Das P."/>
            <person name="Kushwaha B."/>
            <person name="Joshi C.G."/>
            <person name="Kumar D."/>
            <person name="Nagpure N.S."/>
            <person name="Sahoo L."/>
            <person name="Das S.P."/>
            <person name="Bit A."/>
            <person name="Patnaik S."/>
            <person name="Meher P.K."/>
            <person name="Jayasankar P."/>
            <person name="Koringa P.G."/>
            <person name="Patel N.V."/>
            <person name="Hinsu A.T."/>
            <person name="Kumar R."/>
            <person name="Pandey M."/>
            <person name="Agarwal S."/>
            <person name="Srivastava S."/>
            <person name="Singh M."/>
            <person name="Iquebal M.A."/>
            <person name="Jaiswal S."/>
            <person name="Angadi U.B."/>
            <person name="Kumar N."/>
            <person name="Raza M."/>
            <person name="Shah T.M."/>
            <person name="Rai A."/>
            <person name="Jena J.K."/>
        </authorList>
    </citation>
    <scope>NUCLEOTIDE SEQUENCE [LARGE SCALE GENOMIC DNA]</scope>
    <source>
        <strain evidence="2">DASCIFA01</strain>
        <tissue evidence="2">Testis</tissue>
    </source>
</reference>
<sequence>MMEHYAAPLLTVCKADENNAKLQELSKWLEPLEKLHFDISGIPMLIDYIKQNLENLMTADGVGLVTALRVLCHIACPPTTVPGQQKDLKWNQAIISLFSAEGMDTFIKVLQKLTSLLLLPWRLHGPMGPTAQRLMMLSVASCSLRLIRAMLTELLCGGTCEFRDVRVPSVCVALHKILCSTPTTGRLDAEELRIQGDVTEILLTFTHAVSEQETGSEETVAGNSWSLMLKEVLNSILAAPENIYSSLSLLSELLPLPLPMQTTQLCDLAAPTATLVMRTLLEQLQEEMQQEAAGSRVIRLLALLDLLASQRACKSAMLALLGGSTRTEGRSDGKVEDKLSDLLPSVVAMLVLPADAALSAQQNAELTASILQSLCDQDVSLVVSGSGEASVSEAEQLANALPTRDMMTCICDGMLEVLGNTHSSYTLQLTCLRTMMFLTEHDYGLYHLKSSLKKHSSAISSLIRKETTSFNKELTELLSALFDFLRQILNSDAMDEDIDNRSLALSVSDMKQLLQWKEDSGEHPLSELEKHIMKLCKEDETLESLLENVAGLRQIIESSGDAPTNTEPETEPTLPAPEPLQTQFNHRTVYVLSDVLDEQLKALWFSPFQSDEMETEVDMVKVDLVALAQQCCPDLDLKAELERSFLSEPTSPGHSKPTKGFRLGKHKHETFITSSGNSEYVEPAKRAHIMAAPRGRGRGAFGQLSRPHDIFRQRKQNTSRPPSMHVDDFLAAEFKEVGQPTGLALPKRPPKGGGAKPPARGLFTGGTRGRGFQSHTRFFTPPAPKSVLLAGNYPRREGGRGSTWSAPVTADTHRGTYSEPRGGQSNFTRPLPSRQPPAGAYRLAPRDRATRGRGTGLSWLSGGGVSVGGVSGGGRGQGKFNSGGSGGGRGRHVRSFTR</sequence>
<feature type="region of interest" description="Disordered" evidence="1">
    <location>
        <begin position="795"/>
        <end position="898"/>
    </location>
</feature>
<name>A0A498NB85_LABRO</name>
<dbReference type="EMBL" id="QBIY01011586">
    <property type="protein sequence ID" value="RXN30411.1"/>
    <property type="molecule type" value="Genomic_DNA"/>
</dbReference>
<dbReference type="Proteomes" id="UP000290572">
    <property type="component" value="Unassembled WGS sequence"/>
</dbReference>
<dbReference type="GO" id="GO:0003723">
    <property type="term" value="F:RNA binding"/>
    <property type="evidence" value="ECO:0007669"/>
    <property type="project" value="TreeGrafter"/>
</dbReference>
<feature type="compositionally biased region" description="Low complexity" evidence="1">
    <location>
        <begin position="562"/>
        <end position="573"/>
    </location>
</feature>
<dbReference type="PANTHER" id="PTHR23185:SF0">
    <property type="entry name" value="PROTEIN VIRILIZER HOMOLOG"/>
    <property type="match status" value="1"/>
</dbReference>
<proteinExistence type="predicted"/>
<feature type="compositionally biased region" description="Basic residues" evidence="1">
    <location>
        <begin position="889"/>
        <end position="898"/>
    </location>
</feature>
<evidence type="ECO:0000313" key="2">
    <source>
        <dbReference type="EMBL" id="RXN30411.1"/>
    </source>
</evidence>
<keyword evidence="3" id="KW-1185">Reference proteome</keyword>
<feature type="compositionally biased region" description="Gly residues" evidence="1">
    <location>
        <begin position="861"/>
        <end position="888"/>
    </location>
</feature>
<comment type="caution">
    <text evidence="2">The sequence shown here is derived from an EMBL/GenBank/DDBJ whole genome shotgun (WGS) entry which is preliminary data.</text>
</comment>
<evidence type="ECO:0000256" key="1">
    <source>
        <dbReference type="SAM" id="MobiDB-lite"/>
    </source>
</evidence>
<evidence type="ECO:0000313" key="3">
    <source>
        <dbReference type="Proteomes" id="UP000290572"/>
    </source>
</evidence>
<dbReference type="InterPro" id="IPR026736">
    <property type="entry name" value="Virilizer"/>
</dbReference>